<dbReference type="InterPro" id="IPR032466">
    <property type="entry name" value="Metal_Hydrolase"/>
</dbReference>
<accession>A0A5J4J0D1</accession>
<feature type="domain" description="Amidohydrolase-related" evidence="2">
    <location>
        <begin position="83"/>
        <end position="432"/>
    </location>
</feature>
<evidence type="ECO:0000256" key="1">
    <source>
        <dbReference type="SAM" id="SignalP"/>
    </source>
</evidence>
<dbReference type="InterPro" id="IPR011059">
    <property type="entry name" value="Metal-dep_hydrolase_composite"/>
</dbReference>
<dbReference type="SUPFAM" id="SSF51556">
    <property type="entry name" value="Metallo-dependent hydrolases"/>
    <property type="match status" value="1"/>
</dbReference>
<evidence type="ECO:0000313" key="4">
    <source>
        <dbReference type="Proteomes" id="UP000326509"/>
    </source>
</evidence>
<gene>
    <name evidence="3" type="ORF">ULMA_29020</name>
</gene>
<comment type="caution">
    <text evidence="3">The sequence shown here is derived from an EMBL/GenBank/DDBJ whole genome shotgun (WGS) entry which is preliminary data.</text>
</comment>
<sequence length="440" mass="47018">MKKTHTLSLLALLCCFITNQSFSQTTIIHAGQVLAVPSKAPKKNQTIIIENGIIKLIRDGFQQPAQLGYNNANVTILNLQDKFLMPGFIDMHTHITGERDPSANPHEWTTLEEADLAFDAIPYSKRTLEAGFTTVRNLGGDPHIMNALKRAISKGIIAGPRIMASNGAVSATGGHGDFHGYNSHIMEAIGTSENICNGSDDCSRAVRALVKEGADVIKITATGGVLSNTAAGVGQQLTDAEMKSIVETARSLGRKVAAHAHEADGVNAALRAGVNSIEHGSYLNDESIKLFQKTGAYLVPTLLAGVSVYEELSVNPNIPPAIIDKIKQVAPVVEASFKKALKGKINIAFGTDSGVSKHGTNAREFQLMVKYGMDENEAIKTATINAATLLGMEKKLGTLENGKFADIVAVNGNPLEDINELMDIDFVMKGGIVYKGEEVE</sequence>
<dbReference type="InterPro" id="IPR006680">
    <property type="entry name" value="Amidohydro-rel"/>
</dbReference>
<dbReference type="InterPro" id="IPR057744">
    <property type="entry name" value="OTAase-like"/>
</dbReference>
<dbReference type="PANTHER" id="PTHR43135">
    <property type="entry name" value="ALPHA-D-RIBOSE 1-METHYLPHOSPHONATE 5-TRIPHOSPHATE DIPHOSPHATASE"/>
    <property type="match status" value="1"/>
</dbReference>
<reference evidence="3 4" key="1">
    <citation type="submission" date="2019-08" db="EMBL/GenBank/DDBJ databases">
        <title>Draft genome sequence of Ulvibacter marinus type strain NBRC 109484.</title>
        <authorList>
            <person name="Kawano K."/>
            <person name="Ushijima N."/>
            <person name="Kihara M."/>
            <person name="Itoh H."/>
        </authorList>
    </citation>
    <scope>NUCLEOTIDE SEQUENCE [LARGE SCALE GENOMIC DNA]</scope>
    <source>
        <strain evidence="3 4">NBRC 109484</strain>
    </source>
</reference>
<dbReference type="RefSeq" id="WP_151675220.1">
    <property type="nucleotide sequence ID" value="NZ_BKCG01000010.1"/>
</dbReference>
<dbReference type="CDD" id="cd01299">
    <property type="entry name" value="Met_dep_hydrolase_A"/>
    <property type="match status" value="1"/>
</dbReference>
<evidence type="ECO:0000259" key="2">
    <source>
        <dbReference type="Pfam" id="PF01979"/>
    </source>
</evidence>
<proteinExistence type="predicted"/>
<dbReference type="SUPFAM" id="SSF51338">
    <property type="entry name" value="Composite domain of metallo-dependent hydrolases"/>
    <property type="match status" value="1"/>
</dbReference>
<keyword evidence="1" id="KW-0732">Signal</keyword>
<dbReference type="AlphaFoldDB" id="A0A5J4J0D1"/>
<feature type="signal peptide" evidence="1">
    <location>
        <begin position="1"/>
        <end position="23"/>
    </location>
</feature>
<dbReference type="EMBL" id="BKCG01000010">
    <property type="protein sequence ID" value="GER60794.1"/>
    <property type="molecule type" value="Genomic_DNA"/>
</dbReference>
<protein>
    <submittedName>
        <fullName evidence="3">Xaa-Pro dipeptidase</fullName>
    </submittedName>
</protein>
<dbReference type="OrthoDB" id="9797498at2"/>
<dbReference type="GO" id="GO:0016810">
    <property type="term" value="F:hydrolase activity, acting on carbon-nitrogen (but not peptide) bonds"/>
    <property type="evidence" value="ECO:0007669"/>
    <property type="project" value="InterPro"/>
</dbReference>
<dbReference type="Gene3D" id="2.30.40.10">
    <property type="entry name" value="Urease, subunit C, domain 1"/>
    <property type="match status" value="1"/>
</dbReference>
<organism evidence="3 4">
    <name type="scientific">Patiriisocius marinus</name>
    <dbReference type="NCBI Taxonomy" id="1397112"/>
    <lineage>
        <taxon>Bacteria</taxon>
        <taxon>Pseudomonadati</taxon>
        <taxon>Bacteroidota</taxon>
        <taxon>Flavobacteriia</taxon>
        <taxon>Flavobacteriales</taxon>
        <taxon>Flavobacteriaceae</taxon>
        <taxon>Patiriisocius</taxon>
    </lineage>
</organism>
<keyword evidence="4" id="KW-1185">Reference proteome</keyword>
<name>A0A5J4J0D1_9FLAO</name>
<feature type="chain" id="PRO_5023840106" evidence="1">
    <location>
        <begin position="24"/>
        <end position="440"/>
    </location>
</feature>
<dbReference type="InterPro" id="IPR051781">
    <property type="entry name" value="Metallo-dep_Hydrolase"/>
</dbReference>
<dbReference type="Proteomes" id="UP000326509">
    <property type="component" value="Unassembled WGS sequence"/>
</dbReference>
<dbReference type="PANTHER" id="PTHR43135:SF3">
    <property type="entry name" value="ALPHA-D-RIBOSE 1-METHYLPHOSPHONATE 5-TRIPHOSPHATE DIPHOSPHATASE"/>
    <property type="match status" value="1"/>
</dbReference>
<dbReference type="Gene3D" id="3.20.20.140">
    <property type="entry name" value="Metal-dependent hydrolases"/>
    <property type="match status" value="1"/>
</dbReference>
<evidence type="ECO:0000313" key="3">
    <source>
        <dbReference type="EMBL" id="GER60794.1"/>
    </source>
</evidence>
<dbReference type="Pfam" id="PF01979">
    <property type="entry name" value="Amidohydro_1"/>
    <property type="match status" value="1"/>
</dbReference>